<name>A0A0G0NBQ4_9BACT</name>
<protein>
    <submittedName>
        <fullName evidence="1">Uncharacterized protein</fullName>
    </submittedName>
</protein>
<gene>
    <name evidence="1" type="ORF">US96_C0030G0016</name>
</gene>
<proteinExistence type="predicted"/>
<comment type="caution">
    <text evidence="1">The sequence shown here is derived from an EMBL/GenBank/DDBJ whole genome shotgun (WGS) entry which is preliminary data.</text>
</comment>
<organism evidence="1 2">
    <name type="scientific">Candidatus Woesebacteria bacterium GW2011_GWB1_38_5b</name>
    <dbReference type="NCBI Taxonomy" id="1618569"/>
    <lineage>
        <taxon>Bacteria</taxon>
        <taxon>Candidatus Woeseibacteriota</taxon>
    </lineage>
</organism>
<evidence type="ECO:0000313" key="1">
    <source>
        <dbReference type="EMBL" id="KKQ74536.1"/>
    </source>
</evidence>
<dbReference type="AlphaFoldDB" id="A0A0G0NBQ4"/>
<evidence type="ECO:0000313" key="2">
    <source>
        <dbReference type="Proteomes" id="UP000034181"/>
    </source>
</evidence>
<accession>A0A0G0NBQ4</accession>
<sequence>MKMKYEDLVRLKIDVQTNNDRNFLELSTLFDKPDFLEWLSKIRNKYGLDQLVRIEDYDTKLDEIGCSGKQGKFDLSIYGEKIGSEIIEYAKENATWFDGIESDNVDLFQLIDTHISILCYLFRRPPYFFDYIKQAVVCGAVEGDLFYPTQYHIVENDTLRTTTGSFQLPQIVISVSPTSTDLEIKEQVMFARHLLKTDKRLTYYKPRVDKVNKIRAYREWYWQHLAGKTYVQISTDWMNNPDIDSSDSGSDENRVLKGVAYYKKLLSI</sequence>
<reference evidence="1 2" key="1">
    <citation type="journal article" date="2015" name="Nature">
        <title>rRNA introns, odd ribosomes, and small enigmatic genomes across a large radiation of phyla.</title>
        <authorList>
            <person name="Brown C.T."/>
            <person name="Hug L.A."/>
            <person name="Thomas B.C."/>
            <person name="Sharon I."/>
            <person name="Castelle C.J."/>
            <person name="Singh A."/>
            <person name="Wilkins M.J."/>
            <person name="Williams K.H."/>
            <person name="Banfield J.F."/>
        </authorList>
    </citation>
    <scope>NUCLEOTIDE SEQUENCE [LARGE SCALE GENOMIC DNA]</scope>
</reference>
<dbReference type="Proteomes" id="UP000034181">
    <property type="component" value="Unassembled WGS sequence"/>
</dbReference>
<dbReference type="EMBL" id="LBUZ01000030">
    <property type="protein sequence ID" value="KKQ74536.1"/>
    <property type="molecule type" value="Genomic_DNA"/>
</dbReference>